<feature type="compositionally biased region" description="Basic and acidic residues" evidence="1">
    <location>
        <begin position="65"/>
        <end position="82"/>
    </location>
</feature>
<feature type="region of interest" description="Disordered" evidence="1">
    <location>
        <begin position="29"/>
        <end position="154"/>
    </location>
</feature>
<dbReference type="InParanoid" id="A0A168NCK7"/>
<keyword evidence="4" id="KW-1185">Reference proteome</keyword>
<dbReference type="EMBL" id="LT553181">
    <property type="protein sequence ID" value="SAM00276.1"/>
    <property type="molecule type" value="Genomic_DNA"/>
</dbReference>
<gene>
    <name evidence="3" type="primary">ABSGL_05957.1 scaffold 7611</name>
</gene>
<organism evidence="3">
    <name type="scientific">Absidia glauca</name>
    <name type="common">Pin mould</name>
    <dbReference type="NCBI Taxonomy" id="4829"/>
    <lineage>
        <taxon>Eukaryota</taxon>
        <taxon>Fungi</taxon>
        <taxon>Fungi incertae sedis</taxon>
        <taxon>Mucoromycota</taxon>
        <taxon>Mucoromycotina</taxon>
        <taxon>Mucoromycetes</taxon>
        <taxon>Mucorales</taxon>
        <taxon>Cunninghamellaceae</taxon>
        <taxon>Absidia</taxon>
    </lineage>
</organism>
<dbReference type="AlphaFoldDB" id="A0A168NCK7"/>
<evidence type="ECO:0000259" key="2">
    <source>
        <dbReference type="Pfam" id="PF15377"/>
    </source>
</evidence>
<dbReference type="Pfam" id="PF15377">
    <property type="entry name" value="DUF4604"/>
    <property type="match status" value="1"/>
</dbReference>
<feature type="compositionally biased region" description="Basic and acidic residues" evidence="1">
    <location>
        <begin position="34"/>
        <end position="44"/>
    </location>
</feature>
<feature type="compositionally biased region" description="Basic residues" evidence="1">
    <location>
        <begin position="131"/>
        <end position="144"/>
    </location>
</feature>
<proteinExistence type="predicted"/>
<feature type="compositionally biased region" description="Acidic residues" evidence="1">
    <location>
        <begin position="45"/>
        <end position="56"/>
    </location>
</feature>
<evidence type="ECO:0000313" key="4">
    <source>
        <dbReference type="Proteomes" id="UP000078561"/>
    </source>
</evidence>
<sequence>MAPKELTPHQVSKGLEYVHKEPAFLARLKGTSKAQEKAKQKFVDYEDGQDDEDYNELDGAQVVELDSKGKEIHKDTETKDDSEKEEQEEEPAGPAVDENGRILFRAKTKKKATMGSTKRSLEDAIEDHRKEKGMKKTKKSKKQKPMTLSFDPDE</sequence>
<accession>A0A168NCK7</accession>
<dbReference type="OMA" id="VQKEAPF"/>
<reference evidence="3" key="1">
    <citation type="submission" date="2016-04" db="EMBL/GenBank/DDBJ databases">
        <authorList>
            <person name="Evans L.H."/>
            <person name="Alamgir A."/>
            <person name="Owens N."/>
            <person name="Weber N.D."/>
            <person name="Virtaneva K."/>
            <person name="Barbian K."/>
            <person name="Babar A."/>
            <person name="Rosenke K."/>
        </authorList>
    </citation>
    <scope>NUCLEOTIDE SEQUENCE [LARGE SCALE GENOMIC DNA]</scope>
    <source>
        <strain evidence="3">CBS 101.48</strain>
    </source>
</reference>
<protein>
    <recommendedName>
        <fullName evidence="2">DUF4604 domain-containing protein</fullName>
    </recommendedName>
</protein>
<feature type="domain" description="DUF4604" evidence="2">
    <location>
        <begin position="13"/>
        <end position="154"/>
    </location>
</feature>
<dbReference type="InterPro" id="IPR027911">
    <property type="entry name" value="DUF4604"/>
</dbReference>
<name>A0A168NCK7_ABSGL</name>
<dbReference type="OrthoDB" id="2553298at2759"/>
<evidence type="ECO:0000256" key="1">
    <source>
        <dbReference type="SAM" id="MobiDB-lite"/>
    </source>
</evidence>
<evidence type="ECO:0000313" key="3">
    <source>
        <dbReference type="EMBL" id="SAM00276.1"/>
    </source>
</evidence>
<dbReference type="Proteomes" id="UP000078561">
    <property type="component" value="Unassembled WGS sequence"/>
</dbReference>
<feature type="compositionally biased region" description="Basic and acidic residues" evidence="1">
    <location>
        <begin position="119"/>
        <end position="130"/>
    </location>
</feature>